<evidence type="ECO:0008006" key="4">
    <source>
        <dbReference type="Google" id="ProtNLM"/>
    </source>
</evidence>
<sequence length="253" mass="28144">MKRLASILTAAMVIGLTMPHVQASSASQTLTRKNVETWNFTGASASEKVKVIKKTKHKKVTSYKIYVNNKFAGNINKALVDGKGSEPTLIRLRNGKTFLYVYSAGTTKSRDLFYKFSGGKFKLLNYVTQDYDDGGDVNFGVTDVSGNALALSSIFYGYRTAEVYYDRIYKYKHGKFTTGHTFKASANKALTANRKINFVVKPGRDDVAFALKKGQSATVTKIIFKGKKVYVGFKKNGKVGYLRNTSLSDKYFD</sequence>
<evidence type="ECO:0000313" key="2">
    <source>
        <dbReference type="EMBL" id="BBH27565.1"/>
    </source>
</evidence>
<name>A0A3G9JGQ8_9FIRM</name>
<dbReference type="InParanoid" id="A0A3G9JGQ8"/>
<evidence type="ECO:0000256" key="1">
    <source>
        <dbReference type="SAM" id="SignalP"/>
    </source>
</evidence>
<gene>
    <name evidence="2" type="ORF">SG0102_24990</name>
</gene>
<evidence type="ECO:0000313" key="3">
    <source>
        <dbReference type="Proteomes" id="UP000268059"/>
    </source>
</evidence>
<keyword evidence="1" id="KW-0732">Signal</keyword>
<dbReference type="AlphaFoldDB" id="A0A3G9JGQ8"/>
<dbReference type="KEGG" id="ebm:SG0102_24990"/>
<reference evidence="2 3" key="1">
    <citation type="submission" date="2018-11" db="EMBL/GenBank/DDBJ databases">
        <title>Novel Erysipelotrichaceae bacterium isolated from small intestine of a swine.</title>
        <authorList>
            <person name="Kim J.S."/>
            <person name="Choe H."/>
            <person name="Lee Y.R."/>
            <person name="Kim K.M."/>
            <person name="Park D.S."/>
        </authorList>
    </citation>
    <scope>NUCLEOTIDE SEQUENCE [LARGE SCALE GENOMIC DNA]</scope>
    <source>
        <strain evidence="2 3">SG0102</strain>
    </source>
</reference>
<feature type="chain" id="PRO_5017940358" description="SH3b domain-containing protein" evidence="1">
    <location>
        <begin position="24"/>
        <end position="253"/>
    </location>
</feature>
<keyword evidence="3" id="KW-1185">Reference proteome</keyword>
<organism evidence="2 3">
    <name type="scientific">Intestinibaculum porci</name>
    <dbReference type="NCBI Taxonomy" id="2487118"/>
    <lineage>
        <taxon>Bacteria</taxon>
        <taxon>Bacillati</taxon>
        <taxon>Bacillota</taxon>
        <taxon>Erysipelotrichia</taxon>
        <taxon>Erysipelotrichales</taxon>
        <taxon>Erysipelotrichaceae</taxon>
        <taxon>Intestinibaculum</taxon>
    </lineage>
</organism>
<feature type="signal peptide" evidence="1">
    <location>
        <begin position="1"/>
        <end position="23"/>
    </location>
</feature>
<proteinExistence type="predicted"/>
<dbReference type="Proteomes" id="UP000268059">
    <property type="component" value="Chromosome"/>
</dbReference>
<protein>
    <recommendedName>
        <fullName evidence="4">SH3b domain-containing protein</fullName>
    </recommendedName>
</protein>
<dbReference type="RefSeq" id="WP_125120279.1">
    <property type="nucleotide sequence ID" value="NZ_AP019309.1"/>
</dbReference>
<accession>A0A3G9JGQ8</accession>
<dbReference type="EMBL" id="AP019309">
    <property type="protein sequence ID" value="BBH27565.1"/>
    <property type="molecule type" value="Genomic_DNA"/>
</dbReference>